<reference evidence="1" key="1">
    <citation type="journal article" date="2022" name="ISME J.">
        <title>Identification of active gaseous-alkane degraders at natural gas seeps.</title>
        <authorList>
            <person name="Farhan Ul Haque M."/>
            <person name="Hernandez M."/>
            <person name="Crombie A.T."/>
            <person name="Murrell J.C."/>
        </authorList>
    </citation>
    <scope>NUCLEOTIDE SEQUENCE</scope>
    <source>
        <strain evidence="1">PC2</strain>
    </source>
</reference>
<keyword evidence="2" id="KW-1185">Reference proteome</keyword>
<dbReference type="Proteomes" id="UP001139104">
    <property type="component" value="Unassembled WGS sequence"/>
</dbReference>
<proteinExistence type="predicted"/>
<evidence type="ECO:0000313" key="2">
    <source>
        <dbReference type="Proteomes" id="UP001139104"/>
    </source>
</evidence>
<protein>
    <submittedName>
        <fullName evidence="1">DUF4175 domain-containing protein</fullName>
    </submittedName>
</protein>
<dbReference type="RefSeq" id="WP_243067114.1">
    <property type="nucleotide sequence ID" value="NZ_JAIVFK010000019.1"/>
</dbReference>
<comment type="caution">
    <text evidence="1">The sequence shown here is derived from an EMBL/GenBank/DDBJ whole genome shotgun (WGS) entry which is preliminary data.</text>
</comment>
<accession>A0ABS9Z6B0</accession>
<sequence>MGIEDQPDFPRFNSASTLLRDAEERLLQALKSGNEAEITEAKLALRAALDEYSRIAGAICDDRA</sequence>
<dbReference type="EMBL" id="JAIVFP010000001">
    <property type="protein sequence ID" value="MCI4683148.1"/>
    <property type="molecule type" value="Genomic_DNA"/>
</dbReference>
<organism evidence="1 2">
    <name type="scientific">Candidatus Rhodoblastus alkanivorans</name>
    <dbReference type="NCBI Taxonomy" id="2954117"/>
    <lineage>
        <taxon>Bacteria</taxon>
        <taxon>Pseudomonadati</taxon>
        <taxon>Pseudomonadota</taxon>
        <taxon>Alphaproteobacteria</taxon>
        <taxon>Hyphomicrobiales</taxon>
        <taxon>Rhodoblastaceae</taxon>
        <taxon>Rhodoblastus</taxon>
    </lineage>
</organism>
<evidence type="ECO:0000313" key="1">
    <source>
        <dbReference type="EMBL" id="MCI4683148.1"/>
    </source>
</evidence>
<gene>
    <name evidence="1" type="ORF">K2U94_10270</name>
</gene>
<name>A0ABS9Z6B0_9HYPH</name>